<feature type="compositionally biased region" description="Low complexity" evidence="1">
    <location>
        <begin position="155"/>
        <end position="167"/>
    </location>
</feature>
<feature type="region of interest" description="Disordered" evidence="1">
    <location>
        <begin position="155"/>
        <end position="189"/>
    </location>
</feature>
<feature type="compositionally biased region" description="Basic and acidic residues" evidence="1">
    <location>
        <begin position="175"/>
        <end position="188"/>
    </location>
</feature>
<proteinExistence type="predicted"/>
<comment type="caution">
    <text evidence="2">The sequence shown here is derived from an EMBL/GenBank/DDBJ whole genome shotgun (WGS) entry which is preliminary data.</text>
</comment>
<organism evidence="2 3">
    <name type="scientific">Photobacterium toruni</name>
    <dbReference type="NCBI Taxonomy" id="1935446"/>
    <lineage>
        <taxon>Bacteria</taxon>
        <taxon>Pseudomonadati</taxon>
        <taxon>Pseudomonadota</taxon>
        <taxon>Gammaproteobacteria</taxon>
        <taxon>Vibrionales</taxon>
        <taxon>Vibrionaceae</taxon>
        <taxon>Photobacterium</taxon>
    </lineage>
</organism>
<name>A0ABU6L915_9GAMM</name>
<dbReference type="RefSeq" id="WP_327775340.1">
    <property type="nucleotide sequence ID" value="NZ_JAYXUG010000013.1"/>
</dbReference>
<dbReference type="Proteomes" id="UP001306119">
    <property type="component" value="Unassembled WGS sequence"/>
</dbReference>
<evidence type="ECO:0008006" key="4">
    <source>
        <dbReference type="Google" id="ProtNLM"/>
    </source>
</evidence>
<feature type="region of interest" description="Disordered" evidence="1">
    <location>
        <begin position="259"/>
        <end position="308"/>
    </location>
</feature>
<reference evidence="2 3" key="1">
    <citation type="submission" date="2024-01" db="EMBL/GenBank/DDBJ databases">
        <title>Active colonisers of the gastrointestinal tract of Atlantic salmon farmed in a warm water region.</title>
        <authorList>
            <person name="Bowman J.P."/>
        </authorList>
    </citation>
    <scope>NUCLEOTIDE SEQUENCE [LARGE SCALE GENOMIC DNA]</scope>
    <source>
        <strain evidence="2 3">S3MW1</strain>
    </source>
</reference>
<gene>
    <name evidence="2" type="ORF">VXS06_14830</name>
</gene>
<evidence type="ECO:0000313" key="2">
    <source>
        <dbReference type="EMBL" id="MEC6833040.1"/>
    </source>
</evidence>
<keyword evidence="3" id="KW-1185">Reference proteome</keyword>
<evidence type="ECO:0000256" key="1">
    <source>
        <dbReference type="SAM" id="MobiDB-lite"/>
    </source>
</evidence>
<accession>A0ABU6L915</accession>
<protein>
    <recommendedName>
        <fullName evidence="4">MarR family protein</fullName>
    </recommendedName>
</protein>
<feature type="compositionally biased region" description="Polar residues" evidence="1">
    <location>
        <begin position="259"/>
        <end position="271"/>
    </location>
</feature>
<dbReference type="EMBL" id="JAYXUG010000013">
    <property type="protein sequence ID" value="MEC6833040.1"/>
    <property type="molecule type" value="Genomic_DNA"/>
</dbReference>
<sequence>MKYSAIQAAPNYIFGAFKSRAKHYAEFDKRTRQNVCLLAAISQFTKKSGSKCFASSHTILTHFNSISESFAIKAISRSTLFTIQKRLVMLGYLSIEPEYDDKKGKHNRNIVLEMKAIEHSFTDVFNLAVRRATSFLNRILDSNRFKDLNTDKFNNNNELSDNSNGGNWTRITNSKSKDLNKEKKERTKTPTGAFYTSRFKQDADQAYKLEQSARNGAISAGGAKKLLSLHKKHNVFVKSSFLKFLQYRIFNFAITPKSSVKPTEQANTNNPKQDKVKGHQSAVQPQSITRPNHMNNETISQGNSIRDRIRAKIKNANTKA</sequence>
<evidence type="ECO:0000313" key="3">
    <source>
        <dbReference type="Proteomes" id="UP001306119"/>
    </source>
</evidence>
<feature type="compositionally biased region" description="Polar residues" evidence="1">
    <location>
        <begin position="281"/>
        <end position="304"/>
    </location>
</feature>